<dbReference type="EMBL" id="VIIS01000495">
    <property type="protein sequence ID" value="KAF0308304.1"/>
    <property type="molecule type" value="Genomic_DNA"/>
</dbReference>
<comment type="similarity">
    <text evidence="1">Belongs to the FAM136 family.</text>
</comment>
<dbReference type="Pfam" id="PF05811">
    <property type="entry name" value="DUF842"/>
    <property type="match status" value="1"/>
</dbReference>
<dbReference type="PANTHER" id="PTHR21096">
    <property type="entry name" value="PROTEIN FAM136A"/>
    <property type="match status" value="1"/>
</dbReference>
<proteinExistence type="inferred from homology"/>
<evidence type="ECO:0000313" key="3">
    <source>
        <dbReference type="Proteomes" id="UP000440578"/>
    </source>
</evidence>
<comment type="caution">
    <text evidence="2">The sequence shown here is derived from an EMBL/GenBank/DDBJ whole genome shotgun (WGS) entry which is preliminary data.</text>
</comment>
<accession>A0A6A4WWR8</accession>
<dbReference type="GO" id="GO:0005737">
    <property type="term" value="C:cytoplasm"/>
    <property type="evidence" value="ECO:0007669"/>
    <property type="project" value="TreeGrafter"/>
</dbReference>
<keyword evidence="3" id="KW-1185">Reference proteome</keyword>
<gene>
    <name evidence="2" type="primary">fam136a</name>
    <name evidence="2" type="ORF">FJT64_020426</name>
</gene>
<dbReference type="OrthoDB" id="9975421at2759"/>
<dbReference type="Proteomes" id="UP000440578">
    <property type="component" value="Unassembled WGS sequence"/>
</dbReference>
<organism evidence="2 3">
    <name type="scientific">Amphibalanus amphitrite</name>
    <name type="common">Striped barnacle</name>
    <name type="synonym">Balanus amphitrite</name>
    <dbReference type="NCBI Taxonomy" id="1232801"/>
    <lineage>
        <taxon>Eukaryota</taxon>
        <taxon>Metazoa</taxon>
        <taxon>Ecdysozoa</taxon>
        <taxon>Arthropoda</taxon>
        <taxon>Crustacea</taxon>
        <taxon>Multicrustacea</taxon>
        <taxon>Cirripedia</taxon>
        <taxon>Thoracica</taxon>
        <taxon>Thoracicalcarea</taxon>
        <taxon>Balanomorpha</taxon>
        <taxon>Balanoidea</taxon>
        <taxon>Balanidae</taxon>
        <taxon>Amphibalaninae</taxon>
        <taxon>Amphibalanus</taxon>
    </lineage>
</organism>
<name>A0A6A4WWR8_AMPAM</name>
<sequence>MAEAAQERVQTSMTSMVDDIDKSYLRKMQGDMHRCAARCCDDPSSSIDKVHGCIEQCSIPLQKAQHFVQTQMSDIQERLQRCVMQCQDKIKDKVGPNTTEAEVQGYKVEFEECAVKCVDDSIATFPNHARRIKDHLHKRAF</sequence>
<protein>
    <submittedName>
        <fullName evidence="2">Protein FAM136A</fullName>
    </submittedName>
</protein>
<dbReference type="AlphaFoldDB" id="A0A6A4WWR8"/>
<reference evidence="2 3" key="1">
    <citation type="submission" date="2019-07" db="EMBL/GenBank/DDBJ databases">
        <title>Draft genome assembly of a fouling barnacle, Amphibalanus amphitrite (Darwin, 1854): The first reference genome for Thecostraca.</title>
        <authorList>
            <person name="Kim W."/>
        </authorList>
    </citation>
    <scope>NUCLEOTIDE SEQUENCE [LARGE SCALE GENOMIC DNA]</scope>
    <source>
        <strain evidence="2">SNU_AA5</strain>
        <tissue evidence="2">Soma without cirri and trophi</tissue>
    </source>
</reference>
<dbReference type="PANTHER" id="PTHR21096:SF0">
    <property type="entry name" value="PROTEIN FAM136A"/>
    <property type="match status" value="1"/>
</dbReference>
<evidence type="ECO:0000313" key="2">
    <source>
        <dbReference type="EMBL" id="KAF0308304.1"/>
    </source>
</evidence>
<evidence type="ECO:0000256" key="1">
    <source>
        <dbReference type="ARBA" id="ARBA00009952"/>
    </source>
</evidence>
<dbReference type="InterPro" id="IPR008560">
    <property type="entry name" value="DUF842_euk"/>
</dbReference>